<feature type="transmembrane region" description="Helical" evidence="13">
    <location>
        <begin position="16"/>
        <end position="37"/>
    </location>
</feature>
<comment type="similarity">
    <text evidence="12">Belongs to the cytochrome b561 family.</text>
</comment>
<dbReference type="AlphaFoldDB" id="A0A2T3NNL4"/>
<dbReference type="InterPro" id="IPR016174">
    <property type="entry name" value="Di-haem_cyt_TM"/>
</dbReference>
<evidence type="ECO:0000256" key="4">
    <source>
        <dbReference type="ARBA" id="ARBA00022475"/>
    </source>
</evidence>
<dbReference type="SUPFAM" id="SSF81342">
    <property type="entry name" value="Transmembrane di-heme cytochromes"/>
    <property type="match status" value="1"/>
</dbReference>
<name>A0A2T3NNL4_9GAMM</name>
<keyword evidence="8" id="KW-0249">Electron transport</keyword>
<organism evidence="15 16">
    <name type="scientific">Photobacterium sanctipauli</name>
    <dbReference type="NCBI Taxonomy" id="1342794"/>
    <lineage>
        <taxon>Bacteria</taxon>
        <taxon>Pseudomonadati</taxon>
        <taxon>Pseudomonadota</taxon>
        <taxon>Gammaproteobacteria</taxon>
        <taxon>Vibrionales</taxon>
        <taxon>Vibrionaceae</taxon>
        <taxon>Photobacterium</taxon>
    </lineage>
</organism>
<feature type="domain" description="Cytochrome b561 bacterial/Ni-hydrogenase" evidence="14">
    <location>
        <begin position="9"/>
        <end position="171"/>
    </location>
</feature>
<evidence type="ECO:0000256" key="10">
    <source>
        <dbReference type="ARBA" id="ARBA00023004"/>
    </source>
</evidence>
<evidence type="ECO:0000256" key="6">
    <source>
        <dbReference type="ARBA" id="ARBA00022692"/>
    </source>
</evidence>
<dbReference type="RefSeq" id="WP_107272394.1">
    <property type="nucleotide sequence ID" value="NZ_PYMA01000015.1"/>
</dbReference>
<dbReference type="Proteomes" id="UP000241771">
    <property type="component" value="Unassembled WGS sequence"/>
</dbReference>
<comment type="subcellular location">
    <subcellularLocation>
        <location evidence="2">Cell membrane</location>
        <topology evidence="2">Multi-pass membrane protein</topology>
    </subcellularLocation>
</comment>
<gene>
    <name evidence="15" type="ORF">C9I98_19745</name>
</gene>
<evidence type="ECO:0000313" key="15">
    <source>
        <dbReference type="EMBL" id="PSW17241.1"/>
    </source>
</evidence>
<dbReference type="GO" id="GO:0020037">
    <property type="term" value="F:heme binding"/>
    <property type="evidence" value="ECO:0007669"/>
    <property type="project" value="TreeGrafter"/>
</dbReference>
<keyword evidence="7" id="KW-0479">Metal-binding</keyword>
<keyword evidence="6 13" id="KW-0812">Transmembrane</keyword>
<keyword evidence="3" id="KW-0813">Transport</keyword>
<proteinExistence type="inferred from homology"/>
<evidence type="ECO:0000256" key="9">
    <source>
        <dbReference type="ARBA" id="ARBA00022989"/>
    </source>
</evidence>
<comment type="caution">
    <text evidence="15">The sequence shown here is derived from an EMBL/GenBank/DDBJ whole genome shotgun (WGS) entry which is preliminary data.</text>
</comment>
<evidence type="ECO:0000256" key="11">
    <source>
        <dbReference type="ARBA" id="ARBA00023136"/>
    </source>
</evidence>
<keyword evidence="11 13" id="KW-0472">Membrane</keyword>
<evidence type="ECO:0000256" key="2">
    <source>
        <dbReference type="ARBA" id="ARBA00004651"/>
    </source>
</evidence>
<keyword evidence="10" id="KW-0408">Iron</keyword>
<evidence type="ECO:0000256" key="12">
    <source>
        <dbReference type="ARBA" id="ARBA00037975"/>
    </source>
</evidence>
<evidence type="ECO:0000256" key="13">
    <source>
        <dbReference type="SAM" id="Phobius"/>
    </source>
</evidence>
<sequence>MKVSVPTEHFSTGSKVMHIVSAIAFIVAMVIMLFEPIPDSFAFNLHQSLGVVVLVIFAARIAWINWVGQPPAQGTQLQKFIAHSAHLSMYAISLGMPLSGLLISLAKAKDTVVFGMFTIPGFAERNSGLIEFAYQIHAFLEIFCYLLVAMHCIGTIYHQVALKDGTLVRMMGVKKNA</sequence>
<comment type="cofactor">
    <cofactor evidence="1">
        <name>heme b</name>
        <dbReference type="ChEBI" id="CHEBI:60344"/>
    </cofactor>
</comment>
<dbReference type="GO" id="GO:0009055">
    <property type="term" value="F:electron transfer activity"/>
    <property type="evidence" value="ECO:0007669"/>
    <property type="project" value="InterPro"/>
</dbReference>
<evidence type="ECO:0000256" key="8">
    <source>
        <dbReference type="ARBA" id="ARBA00022982"/>
    </source>
</evidence>
<dbReference type="PANTHER" id="PTHR30529:SF7">
    <property type="entry name" value="CYTOCHROME B561 BACTERIAL_NI-HYDROGENASE DOMAIN-CONTAINING PROTEIN"/>
    <property type="match status" value="1"/>
</dbReference>
<dbReference type="GO" id="GO:0046872">
    <property type="term" value="F:metal ion binding"/>
    <property type="evidence" value="ECO:0007669"/>
    <property type="project" value="UniProtKB-KW"/>
</dbReference>
<evidence type="ECO:0000313" key="16">
    <source>
        <dbReference type="Proteomes" id="UP000241771"/>
    </source>
</evidence>
<keyword evidence="5" id="KW-0349">Heme</keyword>
<keyword evidence="9 13" id="KW-1133">Transmembrane helix</keyword>
<dbReference type="Pfam" id="PF01292">
    <property type="entry name" value="Ni_hydr_CYTB"/>
    <property type="match status" value="1"/>
</dbReference>
<dbReference type="EMBL" id="PYMA01000015">
    <property type="protein sequence ID" value="PSW17241.1"/>
    <property type="molecule type" value="Genomic_DNA"/>
</dbReference>
<evidence type="ECO:0000256" key="3">
    <source>
        <dbReference type="ARBA" id="ARBA00022448"/>
    </source>
</evidence>
<keyword evidence="4" id="KW-1003">Cell membrane</keyword>
<keyword evidence="16" id="KW-1185">Reference proteome</keyword>
<accession>A0A2T3NNL4</accession>
<evidence type="ECO:0000256" key="1">
    <source>
        <dbReference type="ARBA" id="ARBA00001970"/>
    </source>
</evidence>
<dbReference type="PANTHER" id="PTHR30529">
    <property type="entry name" value="CYTOCHROME B561"/>
    <property type="match status" value="1"/>
</dbReference>
<feature type="transmembrane region" description="Helical" evidence="13">
    <location>
        <begin position="49"/>
        <end position="67"/>
    </location>
</feature>
<evidence type="ECO:0000256" key="7">
    <source>
        <dbReference type="ARBA" id="ARBA00022723"/>
    </source>
</evidence>
<dbReference type="InterPro" id="IPR011577">
    <property type="entry name" value="Cyt_b561_bac/Ni-Hgenase"/>
</dbReference>
<reference evidence="15 16" key="1">
    <citation type="submission" date="2018-01" db="EMBL/GenBank/DDBJ databases">
        <title>Whole genome sequencing of Histamine producing bacteria.</title>
        <authorList>
            <person name="Butler K."/>
        </authorList>
    </citation>
    <scope>NUCLEOTIDE SEQUENCE [LARGE SCALE GENOMIC DNA]</scope>
    <source>
        <strain evidence="15 16">DSM 100436</strain>
    </source>
</reference>
<protein>
    <recommendedName>
        <fullName evidence="14">Cytochrome b561 bacterial/Ni-hydrogenase domain-containing protein</fullName>
    </recommendedName>
</protein>
<evidence type="ECO:0000256" key="5">
    <source>
        <dbReference type="ARBA" id="ARBA00022617"/>
    </source>
</evidence>
<feature type="transmembrane region" description="Helical" evidence="13">
    <location>
        <begin position="87"/>
        <end position="106"/>
    </location>
</feature>
<evidence type="ECO:0000259" key="14">
    <source>
        <dbReference type="Pfam" id="PF01292"/>
    </source>
</evidence>
<dbReference type="GO" id="GO:0022904">
    <property type="term" value="P:respiratory electron transport chain"/>
    <property type="evidence" value="ECO:0007669"/>
    <property type="project" value="InterPro"/>
</dbReference>
<dbReference type="GO" id="GO:0005886">
    <property type="term" value="C:plasma membrane"/>
    <property type="evidence" value="ECO:0007669"/>
    <property type="project" value="UniProtKB-SubCell"/>
</dbReference>
<dbReference type="InterPro" id="IPR052168">
    <property type="entry name" value="Cytochrome_b561_oxidase"/>
</dbReference>